<dbReference type="HAMAP" id="MF_01499">
    <property type="entry name" value="DacA"/>
    <property type="match status" value="1"/>
</dbReference>
<evidence type="ECO:0000256" key="10">
    <source>
        <dbReference type="HAMAP-Rule" id="MF_01499"/>
    </source>
</evidence>
<dbReference type="PANTHER" id="PTHR34185:SF1">
    <property type="entry name" value="DIADENYLATE CYCLASE"/>
    <property type="match status" value="1"/>
</dbReference>
<dbReference type="InterPro" id="IPR036888">
    <property type="entry name" value="DNA_integrity_DisA_N_sf"/>
</dbReference>
<feature type="domain" description="DAC" evidence="11">
    <location>
        <begin position="90"/>
        <end position="252"/>
    </location>
</feature>
<evidence type="ECO:0000313" key="12">
    <source>
        <dbReference type="EMBL" id="KPV49619.1"/>
    </source>
</evidence>
<keyword evidence="13" id="KW-1185">Reference proteome</keyword>
<feature type="transmembrane region" description="Helical" evidence="10">
    <location>
        <begin position="45"/>
        <end position="64"/>
    </location>
</feature>
<dbReference type="InterPro" id="IPR045585">
    <property type="entry name" value="CdaA_N"/>
</dbReference>
<evidence type="ECO:0000256" key="3">
    <source>
        <dbReference type="ARBA" id="ARBA00022679"/>
    </source>
</evidence>
<dbReference type="Pfam" id="PF19293">
    <property type="entry name" value="CdaA_N"/>
    <property type="match status" value="1"/>
</dbReference>
<keyword evidence="3 10" id="KW-0808">Transferase</keyword>
<comment type="similarity">
    <text evidence="10">Belongs to the adenylate cyclase family. DacA/CdaA subfamily.</text>
</comment>
<evidence type="ECO:0000256" key="6">
    <source>
        <dbReference type="ARBA" id="ARBA00022741"/>
    </source>
</evidence>
<evidence type="ECO:0000256" key="1">
    <source>
        <dbReference type="ARBA" id="ARBA00000877"/>
    </source>
</evidence>
<keyword evidence="8 10" id="KW-1133">Transmembrane helix</keyword>
<keyword evidence="5 10" id="KW-0548">Nucleotidyltransferase</keyword>
<evidence type="ECO:0000259" key="11">
    <source>
        <dbReference type="PROSITE" id="PS51794"/>
    </source>
</evidence>
<reference evidence="12 13" key="1">
    <citation type="submission" date="2015-09" db="EMBL/GenBank/DDBJ databases">
        <title>Draft genome sequence of Kouleothrix aurantiaca JCM 19913.</title>
        <authorList>
            <person name="Hemp J."/>
        </authorList>
    </citation>
    <scope>NUCLEOTIDE SEQUENCE [LARGE SCALE GENOMIC DNA]</scope>
    <source>
        <strain evidence="12 13">COM-B</strain>
    </source>
</reference>
<feature type="transmembrane region" description="Helical" evidence="10">
    <location>
        <begin position="20"/>
        <end position="38"/>
    </location>
</feature>
<dbReference type="AlphaFoldDB" id="A0A0P9CUF1"/>
<comment type="caution">
    <text evidence="12">The sequence shown here is derived from an EMBL/GenBank/DDBJ whole genome shotgun (WGS) entry which is preliminary data.</text>
</comment>
<dbReference type="InterPro" id="IPR014046">
    <property type="entry name" value="C-di-AMP_synthase"/>
</dbReference>
<dbReference type="PIRSF" id="PIRSF004793">
    <property type="entry name" value="UCP004793"/>
    <property type="match status" value="1"/>
</dbReference>
<dbReference type="InterPro" id="IPR050338">
    <property type="entry name" value="DisA"/>
</dbReference>
<sequence>MLEGLNRVFARLNPLSDPKPLIDILIVALIFYWLLGVIRGTRVVQLLRGIGVLLALSILLSSVLPLDTLRWLLTNAIQPALFVAIPVLFQPELRRALESLGRTNDLFGRGFGRANRSELLETINGVSRAAQQLSQQGVGALMVLEREVGLQDYADRGVIIDARLAIPLLLNIFYPNSPLHDMAVILRGNRILAANVVLPLSEDVGGPRRYGTRHRAAKGISEQSDAIAVVVSEETGAISLMNDGRMVSYLNEARLRSMLAGLLKVSLEENEK</sequence>
<evidence type="ECO:0000256" key="8">
    <source>
        <dbReference type="ARBA" id="ARBA00022989"/>
    </source>
</evidence>
<accession>A0A0P9CUF1</accession>
<comment type="function">
    <text evidence="10">Catalyzes the condensation of 2 ATP molecules into cyclic di-AMP (c-di-AMP), a second messenger used to regulate differing processes in different bacteria.</text>
</comment>
<comment type="subunit">
    <text evidence="10">Probably a homodimer.</text>
</comment>
<dbReference type="SUPFAM" id="SSF143597">
    <property type="entry name" value="YojJ-like"/>
    <property type="match status" value="1"/>
</dbReference>
<keyword evidence="4 10" id="KW-0812">Transmembrane</keyword>
<dbReference type="GO" id="GO:0005524">
    <property type="term" value="F:ATP binding"/>
    <property type="evidence" value="ECO:0007669"/>
    <property type="project" value="UniProtKB-UniRule"/>
</dbReference>
<dbReference type="NCBIfam" id="TIGR00159">
    <property type="entry name" value="diadenylate cyclase CdaA"/>
    <property type="match status" value="1"/>
</dbReference>
<dbReference type="Pfam" id="PF02457">
    <property type="entry name" value="DAC"/>
    <property type="match status" value="1"/>
</dbReference>
<keyword evidence="9 10" id="KW-0472">Membrane</keyword>
<evidence type="ECO:0000256" key="4">
    <source>
        <dbReference type="ARBA" id="ARBA00022692"/>
    </source>
</evidence>
<evidence type="ECO:0000256" key="5">
    <source>
        <dbReference type="ARBA" id="ARBA00022695"/>
    </source>
</evidence>
<organism evidence="12 13">
    <name type="scientific">Kouleothrix aurantiaca</name>
    <dbReference type="NCBI Taxonomy" id="186479"/>
    <lineage>
        <taxon>Bacteria</taxon>
        <taxon>Bacillati</taxon>
        <taxon>Chloroflexota</taxon>
        <taxon>Chloroflexia</taxon>
        <taxon>Chloroflexales</taxon>
        <taxon>Roseiflexineae</taxon>
        <taxon>Roseiflexaceae</taxon>
        <taxon>Kouleothrix</taxon>
    </lineage>
</organism>
<dbReference type="InterPro" id="IPR003390">
    <property type="entry name" value="DNA_integrity_scan_DisA_N"/>
</dbReference>
<evidence type="ECO:0000313" key="13">
    <source>
        <dbReference type="Proteomes" id="UP000050509"/>
    </source>
</evidence>
<dbReference type="PATRIC" id="fig|186479.3.peg.3211"/>
<protein>
    <recommendedName>
        <fullName evidence="10">Diadenylate cyclase</fullName>
        <shortName evidence="10">DAC</shortName>
        <ecNumber evidence="10">2.7.7.85</ecNumber>
    </recommendedName>
    <alternativeName>
        <fullName evidence="10">Cyclic-di-AMP synthase</fullName>
        <shortName evidence="10">c-di-AMP synthase</shortName>
    </alternativeName>
</protein>
<evidence type="ECO:0000256" key="9">
    <source>
        <dbReference type="ARBA" id="ARBA00023136"/>
    </source>
</evidence>
<comment type="catalytic activity">
    <reaction evidence="1 10">
        <text>2 ATP = 3',3'-c-di-AMP + 2 diphosphate</text>
        <dbReference type="Rhea" id="RHEA:35655"/>
        <dbReference type="ChEBI" id="CHEBI:30616"/>
        <dbReference type="ChEBI" id="CHEBI:33019"/>
        <dbReference type="ChEBI" id="CHEBI:71500"/>
        <dbReference type="EC" id="2.7.7.85"/>
    </reaction>
</comment>
<dbReference type="FunFam" id="3.40.1700.10:FF:000002">
    <property type="entry name" value="Diadenylate cyclase"/>
    <property type="match status" value="1"/>
</dbReference>
<dbReference type="GO" id="GO:0004016">
    <property type="term" value="F:adenylate cyclase activity"/>
    <property type="evidence" value="ECO:0007669"/>
    <property type="project" value="UniProtKB-UniRule"/>
</dbReference>
<dbReference type="GO" id="GO:0006171">
    <property type="term" value="P:cAMP biosynthetic process"/>
    <property type="evidence" value="ECO:0007669"/>
    <property type="project" value="InterPro"/>
</dbReference>
<dbReference type="Proteomes" id="UP000050509">
    <property type="component" value="Unassembled WGS sequence"/>
</dbReference>
<keyword evidence="2 10" id="KW-1003">Cell membrane</keyword>
<evidence type="ECO:0000256" key="2">
    <source>
        <dbReference type="ARBA" id="ARBA00022475"/>
    </source>
</evidence>
<dbReference type="EMBL" id="LJCR01001854">
    <property type="protein sequence ID" value="KPV49619.1"/>
    <property type="molecule type" value="Genomic_DNA"/>
</dbReference>
<proteinExistence type="inferred from homology"/>
<dbReference type="EC" id="2.7.7.85" evidence="10"/>
<keyword evidence="6 10" id="KW-0547">Nucleotide-binding</keyword>
<keyword evidence="7 10" id="KW-0067">ATP-binding</keyword>
<dbReference type="InterPro" id="IPR034701">
    <property type="entry name" value="CdaA"/>
</dbReference>
<gene>
    <name evidence="10" type="primary">dacA</name>
    <name evidence="12" type="ORF">SE17_31595</name>
</gene>
<dbReference type="PANTHER" id="PTHR34185">
    <property type="entry name" value="DIADENYLATE CYCLASE"/>
    <property type="match status" value="1"/>
</dbReference>
<evidence type="ECO:0000256" key="7">
    <source>
        <dbReference type="ARBA" id="ARBA00022840"/>
    </source>
</evidence>
<comment type="caution">
    <text evidence="10">Lacks conserved residue(s) required for the propagation of feature annotation.</text>
</comment>
<dbReference type="PROSITE" id="PS51794">
    <property type="entry name" value="DAC"/>
    <property type="match status" value="1"/>
</dbReference>
<dbReference type="Gene3D" id="3.40.1700.10">
    <property type="entry name" value="DNA integrity scanning protein, DisA, N-terminal domain"/>
    <property type="match status" value="1"/>
</dbReference>
<dbReference type="GO" id="GO:0106408">
    <property type="term" value="F:diadenylate cyclase activity"/>
    <property type="evidence" value="ECO:0007669"/>
    <property type="project" value="UniProtKB-EC"/>
</dbReference>
<name>A0A0P9CUF1_9CHLR</name>